<dbReference type="EMBL" id="PDLN01000002">
    <property type="protein sequence ID" value="RDW92674.1"/>
    <property type="molecule type" value="Genomic_DNA"/>
</dbReference>
<keyword evidence="9" id="KW-1185">Reference proteome</keyword>
<evidence type="ECO:0000313" key="8">
    <source>
        <dbReference type="EMBL" id="RDW92674.1"/>
    </source>
</evidence>
<evidence type="ECO:0000256" key="1">
    <source>
        <dbReference type="ARBA" id="ARBA00004141"/>
    </source>
</evidence>
<feature type="transmembrane region" description="Helical" evidence="6">
    <location>
        <begin position="105"/>
        <end position="124"/>
    </location>
</feature>
<dbReference type="GO" id="GO:0022857">
    <property type="term" value="F:transmembrane transporter activity"/>
    <property type="evidence" value="ECO:0007669"/>
    <property type="project" value="InterPro"/>
</dbReference>
<dbReference type="OrthoDB" id="5215911at2759"/>
<evidence type="ECO:0000256" key="6">
    <source>
        <dbReference type="SAM" id="Phobius"/>
    </source>
</evidence>
<dbReference type="InterPro" id="IPR011701">
    <property type="entry name" value="MFS"/>
</dbReference>
<feature type="domain" description="Major facilitator superfamily (MFS) profile" evidence="7">
    <location>
        <begin position="62"/>
        <end position="532"/>
    </location>
</feature>
<dbReference type="Gene3D" id="1.20.1250.20">
    <property type="entry name" value="MFS general substrate transporter like domains"/>
    <property type="match status" value="1"/>
</dbReference>
<dbReference type="SUPFAM" id="SSF103473">
    <property type="entry name" value="MFS general substrate transporter"/>
    <property type="match status" value="1"/>
</dbReference>
<feature type="transmembrane region" description="Helical" evidence="6">
    <location>
        <begin position="63"/>
        <end position="85"/>
    </location>
</feature>
<feature type="transmembrane region" description="Helical" evidence="6">
    <location>
        <begin position="327"/>
        <end position="349"/>
    </location>
</feature>
<dbReference type="PANTHER" id="PTHR23502">
    <property type="entry name" value="MAJOR FACILITATOR SUPERFAMILY"/>
    <property type="match status" value="1"/>
</dbReference>
<dbReference type="GO" id="GO:0005886">
    <property type="term" value="C:plasma membrane"/>
    <property type="evidence" value="ECO:0007669"/>
    <property type="project" value="TreeGrafter"/>
</dbReference>
<feature type="transmembrane region" description="Helical" evidence="6">
    <location>
        <begin position="219"/>
        <end position="239"/>
    </location>
</feature>
<feature type="transmembrane region" description="Helical" evidence="6">
    <location>
        <begin position="193"/>
        <end position="213"/>
    </location>
</feature>
<proteinExistence type="predicted"/>
<evidence type="ECO:0000259" key="7">
    <source>
        <dbReference type="PROSITE" id="PS50850"/>
    </source>
</evidence>
<comment type="caution">
    <text evidence="8">The sequence shown here is derived from an EMBL/GenBank/DDBJ whole genome shotgun (WGS) entry which is preliminary data.</text>
</comment>
<evidence type="ECO:0000256" key="3">
    <source>
        <dbReference type="ARBA" id="ARBA00022989"/>
    </source>
</evidence>
<evidence type="ECO:0000313" key="9">
    <source>
        <dbReference type="Proteomes" id="UP000256328"/>
    </source>
</evidence>
<evidence type="ECO:0000256" key="5">
    <source>
        <dbReference type="SAM" id="MobiDB-lite"/>
    </source>
</evidence>
<gene>
    <name evidence="8" type="ORF">BP5796_02068</name>
</gene>
<comment type="subcellular location">
    <subcellularLocation>
        <location evidence="1">Membrane</location>
        <topology evidence="1">Multi-pass membrane protein</topology>
    </subcellularLocation>
</comment>
<dbReference type="Proteomes" id="UP000256328">
    <property type="component" value="Unassembled WGS sequence"/>
</dbReference>
<evidence type="ECO:0000256" key="4">
    <source>
        <dbReference type="ARBA" id="ARBA00023136"/>
    </source>
</evidence>
<keyword evidence="3 6" id="KW-1133">Transmembrane helix</keyword>
<dbReference type="PROSITE" id="PS50850">
    <property type="entry name" value="MFS"/>
    <property type="match status" value="1"/>
</dbReference>
<evidence type="ECO:0000256" key="2">
    <source>
        <dbReference type="ARBA" id="ARBA00022692"/>
    </source>
</evidence>
<feature type="transmembrane region" description="Helical" evidence="6">
    <location>
        <begin position="510"/>
        <end position="531"/>
    </location>
</feature>
<sequence length="560" mass="61932">MESLSSLERGPTSKILAAKAPGTVILEDSKSKLKHGNDGTLVLYPQPSEDPNDPLNWSHKRKIVNFSIAAFYVLMVFGMLDIGVIVFQDYNTLLGISYADLNNTFAANCVGLAFGCLVFIPFSIKYGRRPVYLVTTFALFLCAVWSAALRNYSNMIGVNLIDGLAGAVADTIVQMTINDLFFLHQRGTMNAVYLAFVNIGVYLAPVCAGYSAAKQGWPWIYWWCAIFLGANFLLFVFFYEETKYVVNFGAVPVAESVPREVTEASVVASEKHSEVPDAAVDEPSTEPQQSRTINHDIPMNSWRKRFALTTTTPGTFSEFLRHFYQPIMMLGIPAVLYVSLQYGACLSWVSVVATTESDAFSTDPYNFTTIGIGNLNLPPFIGAVFAAFYSGPLSDWLIIRLAKRNGGVYEPEMRLYLTIFPALIGPLGLFIYGFSVAAGDHYIIPCIGVALYGFSQSSIQALSLTYLMDSYEEILGDALIGVAFVRNAIAAGIVFAVSPWIDNLGFHNCFVSIGCLSLFVMLLAIPMIIWGKKFRIMCKHRYAEYAKMQPNRGRVQGQKY</sequence>
<dbReference type="PANTHER" id="PTHR23502:SF50">
    <property type="entry name" value="TRANSPORTER, PUTATIVE (AFU_ORTHOLOGUE AFUA_5G00430)-RELATED"/>
    <property type="match status" value="1"/>
</dbReference>
<reference evidence="8 9" key="1">
    <citation type="journal article" date="2018" name="IMA Fungus">
        <title>IMA Genome-F 9: Draft genome sequence of Annulohypoxylon stygium, Aspergillus mulundensis, Berkeleyomyces basicola (syn. Thielaviopsis basicola), Ceratocystis smalleyi, two Cercospora beticola strains, Coleophoma cylindrospora, Fusarium fracticaudum, Phialophora cf. hyalina, and Morchella septimelata.</title>
        <authorList>
            <person name="Wingfield B.D."/>
            <person name="Bills G.F."/>
            <person name="Dong Y."/>
            <person name="Huang W."/>
            <person name="Nel W.J."/>
            <person name="Swalarsk-Parry B.S."/>
            <person name="Vaghefi N."/>
            <person name="Wilken P.M."/>
            <person name="An Z."/>
            <person name="de Beer Z.W."/>
            <person name="De Vos L."/>
            <person name="Chen L."/>
            <person name="Duong T.A."/>
            <person name="Gao Y."/>
            <person name="Hammerbacher A."/>
            <person name="Kikkert J.R."/>
            <person name="Li Y."/>
            <person name="Li H."/>
            <person name="Li K."/>
            <person name="Li Q."/>
            <person name="Liu X."/>
            <person name="Ma X."/>
            <person name="Naidoo K."/>
            <person name="Pethybridge S.J."/>
            <person name="Sun J."/>
            <person name="Steenkamp E.T."/>
            <person name="van der Nest M.A."/>
            <person name="van Wyk S."/>
            <person name="Wingfield M.J."/>
            <person name="Xiong C."/>
            <person name="Yue Q."/>
            <person name="Zhang X."/>
        </authorList>
    </citation>
    <scope>NUCLEOTIDE SEQUENCE [LARGE SCALE GENOMIC DNA]</scope>
    <source>
        <strain evidence="8 9">BP5796</strain>
    </source>
</reference>
<dbReference type="InterPro" id="IPR020846">
    <property type="entry name" value="MFS_dom"/>
</dbReference>
<name>A0A3D8T2B6_9HELO</name>
<dbReference type="AlphaFoldDB" id="A0A3D8T2B6"/>
<feature type="transmembrane region" description="Helical" evidence="6">
    <location>
        <begin position="442"/>
        <end position="467"/>
    </location>
</feature>
<protein>
    <submittedName>
        <fullName evidence="8">MFS general substrate transporter-41</fullName>
    </submittedName>
</protein>
<feature type="transmembrane region" description="Helical" evidence="6">
    <location>
        <begin position="414"/>
        <end position="436"/>
    </location>
</feature>
<organism evidence="8 9">
    <name type="scientific">Coleophoma crateriformis</name>
    <dbReference type="NCBI Taxonomy" id="565419"/>
    <lineage>
        <taxon>Eukaryota</taxon>
        <taxon>Fungi</taxon>
        <taxon>Dikarya</taxon>
        <taxon>Ascomycota</taxon>
        <taxon>Pezizomycotina</taxon>
        <taxon>Leotiomycetes</taxon>
        <taxon>Helotiales</taxon>
        <taxon>Dermateaceae</taxon>
        <taxon>Coleophoma</taxon>
    </lineage>
</organism>
<feature type="transmembrane region" description="Helical" evidence="6">
    <location>
        <begin position="131"/>
        <end position="148"/>
    </location>
</feature>
<feature type="region of interest" description="Disordered" evidence="5">
    <location>
        <begin position="269"/>
        <end position="292"/>
    </location>
</feature>
<keyword evidence="2 6" id="KW-0812">Transmembrane</keyword>
<accession>A0A3D8T2B6</accession>
<feature type="transmembrane region" description="Helical" evidence="6">
    <location>
        <begin position="479"/>
        <end position="498"/>
    </location>
</feature>
<dbReference type="InterPro" id="IPR036259">
    <property type="entry name" value="MFS_trans_sf"/>
</dbReference>
<keyword evidence="4 6" id="KW-0472">Membrane</keyword>
<dbReference type="Pfam" id="PF07690">
    <property type="entry name" value="MFS_1"/>
    <property type="match status" value="1"/>
</dbReference>